<name>A0ABW7VX05_9NOCA</name>
<proteinExistence type="predicted"/>
<evidence type="ECO:0000256" key="1">
    <source>
        <dbReference type="SAM" id="MobiDB-lite"/>
    </source>
</evidence>
<dbReference type="RefSeq" id="WP_397062407.1">
    <property type="nucleotide sequence ID" value="NZ_JBIRYL010000002.1"/>
</dbReference>
<comment type="caution">
    <text evidence="2">The sequence shown here is derived from an EMBL/GenBank/DDBJ whole genome shotgun (WGS) entry which is preliminary data.</text>
</comment>
<keyword evidence="3" id="KW-1185">Reference proteome</keyword>
<organism evidence="2 3">
    <name type="scientific">Nocardia testacea</name>
    <dbReference type="NCBI Taxonomy" id="248551"/>
    <lineage>
        <taxon>Bacteria</taxon>
        <taxon>Bacillati</taxon>
        <taxon>Actinomycetota</taxon>
        <taxon>Actinomycetes</taxon>
        <taxon>Mycobacteriales</taxon>
        <taxon>Nocardiaceae</taxon>
        <taxon>Nocardia</taxon>
    </lineage>
</organism>
<dbReference type="EMBL" id="JBIRYL010000002">
    <property type="protein sequence ID" value="MFI2231117.1"/>
    <property type="molecule type" value="Genomic_DNA"/>
</dbReference>
<dbReference type="Proteomes" id="UP001611494">
    <property type="component" value="Unassembled WGS sequence"/>
</dbReference>
<feature type="region of interest" description="Disordered" evidence="1">
    <location>
        <begin position="72"/>
        <end position="102"/>
    </location>
</feature>
<evidence type="ECO:0000313" key="2">
    <source>
        <dbReference type="EMBL" id="MFI2231117.1"/>
    </source>
</evidence>
<feature type="compositionally biased region" description="Basic and acidic residues" evidence="1">
    <location>
        <begin position="87"/>
        <end position="100"/>
    </location>
</feature>
<evidence type="ECO:0000313" key="3">
    <source>
        <dbReference type="Proteomes" id="UP001611494"/>
    </source>
</evidence>
<feature type="region of interest" description="Disordered" evidence="1">
    <location>
        <begin position="559"/>
        <end position="580"/>
    </location>
</feature>
<gene>
    <name evidence="2" type="ORF">ACH49Z_14825</name>
</gene>
<reference evidence="2 3" key="1">
    <citation type="submission" date="2024-10" db="EMBL/GenBank/DDBJ databases">
        <title>The Natural Products Discovery Center: Release of the First 8490 Sequenced Strains for Exploring Actinobacteria Biosynthetic Diversity.</title>
        <authorList>
            <person name="Kalkreuter E."/>
            <person name="Kautsar S.A."/>
            <person name="Yang D."/>
            <person name="Bader C.D."/>
            <person name="Teijaro C.N."/>
            <person name="Fluegel L."/>
            <person name="Davis C.M."/>
            <person name="Simpson J.R."/>
            <person name="Lauterbach L."/>
            <person name="Steele A.D."/>
            <person name="Gui C."/>
            <person name="Meng S."/>
            <person name="Li G."/>
            <person name="Viehrig K."/>
            <person name="Ye F."/>
            <person name="Su P."/>
            <person name="Kiefer A.F."/>
            <person name="Nichols A."/>
            <person name="Cepeda A.J."/>
            <person name="Yan W."/>
            <person name="Fan B."/>
            <person name="Jiang Y."/>
            <person name="Adhikari A."/>
            <person name="Zheng C.-J."/>
            <person name="Schuster L."/>
            <person name="Cowan T.M."/>
            <person name="Smanski M.J."/>
            <person name="Chevrette M.G."/>
            <person name="De Carvalho L.P.S."/>
            <person name="Shen B."/>
        </authorList>
    </citation>
    <scope>NUCLEOTIDE SEQUENCE [LARGE SCALE GENOMIC DNA]</scope>
    <source>
        <strain evidence="2 3">NPDC019377</strain>
    </source>
</reference>
<protein>
    <submittedName>
        <fullName evidence="2">Uncharacterized protein</fullName>
    </submittedName>
</protein>
<accession>A0ABW7VX05</accession>
<sequence length="580" mass="63916">MLQHNIFRHSMYRLGWYGRAVVRGSADWLREIGDRLRALAPGMGSAAAQPSRGAAEGVEKGVETAVGKDLEARGPIERAASGPGRVEINDRPTPEARDRAPGLMSQQPSLAARLAPLGENVSREAVVTGSSAMNLAFGTPLRLVSDLDVKVSEPAYRYLREQPGWSEHRFSDGVTALRNGDLEVMHQRTYEPSHGELAGRAWRTPEGIWVASLPDVYAYKDERRLAGDIEDLELMRARLLDPTRPPLPARVIQREIDAVRSFLPEQALNHPDADTAIRLAANGKHITSTLYGDPDIGRANTLFGDLERFEYQVPATYHNGFDLDHDGRLLQKHLDNIGAQPHERLDAAVADTYSDANYGDGRKKNNPDGYDELRAGELSRAHALSLGYDPARADRIHDMILGTAFDEQTKAQAGKNHPDPLVQAIAGVDLQTLAEPHSLEGGFGLAPEDLSSARHSPDRILGRTMIENDVRIRSTEEGMRHIDGYANYRPVIDGRVADRTVMDAFANRIAGDAGFRDPVKGHQYPPTWTLDNPQMRAEHTEAEREIAAKLADRDITATQAHHMAKQHGQAMQEKYGSAAD</sequence>